<dbReference type="InterPro" id="IPR016181">
    <property type="entry name" value="Acyl_CoA_acyltransferase"/>
</dbReference>
<dbReference type="InterPro" id="IPR054597">
    <property type="entry name" value="FeeM_cat"/>
</dbReference>
<evidence type="ECO:0000259" key="1">
    <source>
        <dbReference type="Pfam" id="PF21926"/>
    </source>
</evidence>
<dbReference type="AlphaFoldDB" id="A0A6G4WFE5"/>
<gene>
    <name evidence="2" type="ORF">G6N73_16985</name>
</gene>
<dbReference type="Pfam" id="PF21926">
    <property type="entry name" value="FeeM"/>
    <property type="match status" value="1"/>
</dbReference>
<dbReference type="Gene3D" id="3.40.630.30">
    <property type="match status" value="1"/>
</dbReference>
<reference evidence="2 3" key="1">
    <citation type="submission" date="2020-02" db="EMBL/GenBank/DDBJ databases">
        <title>Genome sequence of strain CCNWXJ40-4.</title>
        <authorList>
            <person name="Gao J."/>
            <person name="Sun J."/>
        </authorList>
    </citation>
    <scope>NUCLEOTIDE SEQUENCE [LARGE SCALE GENOMIC DNA]</scope>
    <source>
        <strain evidence="2 3">CCNWXJ 40-4</strain>
    </source>
</reference>
<dbReference type="EMBL" id="JAAKZF010000023">
    <property type="protein sequence ID" value="NGO52850.1"/>
    <property type="molecule type" value="Genomic_DNA"/>
</dbReference>
<evidence type="ECO:0000313" key="2">
    <source>
        <dbReference type="EMBL" id="NGO52850.1"/>
    </source>
</evidence>
<sequence length="258" mass="29193">MVVQQMASGKSAGADSADTSEVSSFARNILALLERTEYRRCDKGEDLEDIYRLRYKSYRLSDMVPENPAHIVHDDLDEAPNCYKFGIYVDGALVSTLRIHHASLATPQSPSTTVYGDILRPMMAGGLTFVDPSRFAADPDWSRVYPQIPYLTLRLAGMACFHFGAPYCLSTIREEHAGFYKRIYCSEQIGELRNYPGLNYPVVLYRADVSAIRERSFLRFPFFKSTAMEQRLMFGKPLRGELAPLTILPTAKYFRDAA</sequence>
<organism evidence="2 3">
    <name type="scientific">Allomesorhizobium camelthorni</name>
    <dbReference type="NCBI Taxonomy" id="475069"/>
    <lineage>
        <taxon>Bacteria</taxon>
        <taxon>Pseudomonadati</taxon>
        <taxon>Pseudomonadota</taxon>
        <taxon>Alphaproteobacteria</taxon>
        <taxon>Hyphomicrobiales</taxon>
        <taxon>Phyllobacteriaceae</taxon>
        <taxon>Allomesorhizobium</taxon>
    </lineage>
</organism>
<feature type="domain" description="N-acyl amino acid synthase FeeM catalytic core" evidence="1">
    <location>
        <begin position="49"/>
        <end position="208"/>
    </location>
</feature>
<keyword evidence="3" id="KW-1185">Reference proteome</keyword>
<name>A0A6G4WFE5_9HYPH</name>
<proteinExistence type="predicted"/>
<dbReference type="SUPFAM" id="SSF55729">
    <property type="entry name" value="Acyl-CoA N-acyltransferases (Nat)"/>
    <property type="match status" value="1"/>
</dbReference>
<dbReference type="RefSeq" id="WP_165029646.1">
    <property type="nucleotide sequence ID" value="NZ_JAAKZF010000023.1"/>
</dbReference>
<comment type="caution">
    <text evidence="2">The sequence shown here is derived from an EMBL/GenBank/DDBJ whole genome shotgun (WGS) entry which is preliminary data.</text>
</comment>
<dbReference type="Proteomes" id="UP001642900">
    <property type="component" value="Unassembled WGS sequence"/>
</dbReference>
<evidence type="ECO:0000313" key="3">
    <source>
        <dbReference type="Proteomes" id="UP001642900"/>
    </source>
</evidence>
<accession>A0A6G4WFE5</accession>
<protein>
    <recommendedName>
        <fullName evidence="1">N-acyl amino acid synthase FeeM catalytic core domain-containing protein</fullName>
    </recommendedName>
</protein>